<name>A0AAF3FSA0_9BILA</name>
<keyword evidence="2" id="KW-1185">Reference proteome</keyword>
<organism evidence="2 3">
    <name type="scientific">Mesorhabditis belari</name>
    <dbReference type="NCBI Taxonomy" id="2138241"/>
    <lineage>
        <taxon>Eukaryota</taxon>
        <taxon>Metazoa</taxon>
        <taxon>Ecdysozoa</taxon>
        <taxon>Nematoda</taxon>
        <taxon>Chromadorea</taxon>
        <taxon>Rhabditida</taxon>
        <taxon>Rhabditina</taxon>
        <taxon>Rhabditomorpha</taxon>
        <taxon>Rhabditoidea</taxon>
        <taxon>Rhabditidae</taxon>
        <taxon>Mesorhabditinae</taxon>
        <taxon>Mesorhabditis</taxon>
    </lineage>
</organism>
<reference evidence="3" key="1">
    <citation type="submission" date="2024-02" db="UniProtKB">
        <authorList>
            <consortium name="WormBaseParasite"/>
        </authorList>
    </citation>
    <scope>IDENTIFICATION</scope>
</reference>
<dbReference type="PANTHER" id="PTHR47411">
    <property type="entry name" value="B3GNT1, BETA-1,3-N-ACETYLGUCOSAMINYLTRANSFERASE 1, HOMOLOG"/>
    <property type="match status" value="1"/>
</dbReference>
<feature type="region of interest" description="Disordered" evidence="1">
    <location>
        <begin position="336"/>
        <end position="356"/>
    </location>
</feature>
<dbReference type="Pfam" id="PF13896">
    <property type="entry name" value="Glyco_transf_49"/>
    <property type="match status" value="1"/>
</dbReference>
<dbReference type="Proteomes" id="UP000887575">
    <property type="component" value="Unassembled WGS sequence"/>
</dbReference>
<evidence type="ECO:0000313" key="3">
    <source>
        <dbReference type="WBParaSite" id="MBELARI_LOCUS9531"/>
    </source>
</evidence>
<accession>A0AAF3FSA0</accession>
<evidence type="ECO:0000256" key="1">
    <source>
        <dbReference type="SAM" id="MobiDB-lite"/>
    </source>
</evidence>
<protein>
    <submittedName>
        <fullName evidence="3">Uncharacterized protein</fullName>
    </submittedName>
</protein>
<proteinExistence type="predicted"/>
<dbReference type="WBParaSite" id="MBELARI_LOCUS9531">
    <property type="protein sequence ID" value="MBELARI_LOCUS9531"/>
    <property type="gene ID" value="MBELARI_LOCUS9531"/>
</dbReference>
<dbReference type="PANTHER" id="PTHR47411:SF3">
    <property type="entry name" value="I-BETA-1,3-N-ACETYLGLUCOSAMINYLTRANSFERASE"/>
    <property type="match status" value="1"/>
</dbReference>
<dbReference type="AlphaFoldDB" id="A0AAF3FSA0"/>
<evidence type="ECO:0000313" key="2">
    <source>
        <dbReference type="Proteomes" id="UP000887575"/>
    </source>
</evidence>
<sequence length="356" mass="42008">MVNTVFYHLYAVRNSKVLPKFSCCADYLVRPKYVLDQKDDANLEEFAESPMLTEDNWYPINVLRNSARLFVPKHRLMTLSDAQFMFSFNFDESVSQNVESGLIDLRRDLLVYRIFEGYPDEELGYPLSKQELRGSIDAQQTRLFHEEAAPESHWIPDMKTWLGTTTLNGTVKYRYSDAAWEPQFVAQNTIPFHDEAFPYLIRDNANQRWELCRAGYRFKVLNGAFAIHPGFKSKEDAQSDQDDRTVVLARYAKAVHNFNNWMDLRYPKTTNKCPRMKADDKSRRAYEDRQMLELYSSAERKLRVEQMRHEKEEEQKRAEDDRKWQINVEILRAIKMQENPGKLPEPLANEEANNYE</sequence>